<sequence>MPKRILRNALLMAAVTFLMALGLLFYIRSTGPLPGGGAPGSVLLHDGVYTSAQQGYLSEVTVTVAISGGRVASVEADAAGETPALGGLAAAQLAAELTETGSAHGVDAVAGSTYTSQAVLAGMEDCLAQAAAG</sequence>
<name>A0A9D2MFS1_9FIRM</name>
<reference evidence="3" key="2">
    <citation type="submission" date="2021-04" db="EMBL/GenBank/DDBJ databases">
        <authorList>
            <person name="Gilroy R."/>
        </authorList>
    </citation>
    <scope>NUCLEOTIDE SEQUENCE</scope>
    <source>
        <strain evidence="3">ChiHjej9B8-13557</strain>
    </source>
</reference>
<comment type="caution">
    <text evidence="3">The sequence shown here is derived from an EMBL/GenBank/DDBJ whole genome shotgun (WGS) entry which is preliminary data.</text>
</comment>
<keyword evidence="1" id="KW-1133">Transmembrane helix</keyword>
<evidence type="ECO:0000256" key="1">
    <source>
        <dbReference type="SAM" id="Phobius"/>
    </source>
</evidence>
<dbReference type="Pfam" id="PF04205">
    <property type="entry name" value="FMN_bind"/>
    <property type="match status" value="1"/>
</dbReference>
<keyword evidence="1" id="KW-0472">Membrane</keyword>
<dbReference type="EMBL" id="DWXX01000120">
    <property type="protein sequence ID" value="HJB59344.1"/>
    <property type="molecule type" value="Genomic_DNA"/>
</dbReference>
<dbReference type="AlphaFoldDB" id="A0A9D2MFS1"/>
<dbReference type="SMART" id="SM00900">
    <property type="entry name" value="FMN_bind"/>
    <property type="match status" value="1"/>
</dbReference>
<dbReference type="InterPro" id="IPR007329">
    <property type="entry name" value="FMN-bd"/>
</dbReference>
<protein>
    <submittedName>
        <fullName evidence="3">FMN-binding protein</fullName>
    </submittedName>
</protein>
<dbReference type="GO" id="GO:0016020">
    <property type="term" value="C:membrane"/>
    <property type="evidence" value="ECO:0007669"/>
    <property type="project" value="InterPro"/>
</dbReference>
<dbReference type="GO" id="GO:0010181">
    <property type="term" value="F:FMN binding"/>
    <property type="evidence" value="ECO:0007669"/>
    <property type="project" value="InterPro"/>
</dbReference>
<evidence type="ECO:0000313" key="4">
    <source>
        <dbReference type="Proteomes" id="UP000824211"/>
    </source>
</evidence>
<proteinExistence type="predicted"/>
<organism evidence="3 4">
    <name type="scientific">Candidatus Faecalibacterium faecipullorum</name>
    <dbReference type="NCBI Taxonomy" id="2838578"/>
    <lineage>
        <taxon>Bacteria</taxon>
        <taxon>Bacillati</taxon>
        <taxon>Bacillota</taxon>
        <taxon>Clostridia</taxon>
        <taxon>Eubacteriales</taxon>
        <taxon>Oscillospiraceae</taxon>
        <taxon>Faecalibacterium</taxon>
    </lineage>
</organism>
<accession>A0A9D2MFS1</accession>
<dbReference type="Gene3D" id="3.90.1010.20">
    <property type="match status" value="1"/>
</dbReference>
<feature type="domain" description="FMN-binding" evidence="2">
    <location>
        <begin position="55"/>
        <end position="130"/>
    </location>
</feature>
<reference evidence="3" key="1">
    <citation type="journal article" date="2021" name="PeerJ">
        <title>Extensive microbial diversity within the chicken gut microbiome revealed by metagenomics and culture.</title>
        <authorList>
            <person name="Gilroy R."/>
            <person name="Ravi A."/>
            <person name="Getino M."/>
            <person name="Pursley I."/>
            <person name="Horton D.L."/>
            <person name="Alikhan N.F."/>
            <person name="Baker D."/>
            <person name="Gharbi K."/>
            <person name="Hall N."/>
            <person name="Watson M."/>
            <person name="Adriaenssens E.M."/>
            <person name="Foster-Nyarko E."/>
            <person name="Jarju S."/>
            <person name="Secka A."/>
            <person name="Antonio M."/>
            <person name="Oren A."/>
            <person name="Chaudhuri R.R."/>
            <person name="La Ragione R."/>
            <person name="Hildebrand F."/>
            <person name="Pallen M.J."/>
        </authorList>
    </citation>
    <scope>NUCLEOTIDE SEQUENCE</scope>
    <source>
        <strain evidence="3">ChiHjej9B8-13557</strain>
    </source>
</reference>
<keyword evidence="1" id="KW-0812">Transmembrane</keyword>
<feature type="transmembrane region" description="Helical" evidence="1">
    <location>
        <begin position="9"/>
        <end position="27"/>
    </location>
</feature>
<evidence type="ECO:0000313" key="3">
    <source>
        <dbReference type="EMBL" id="HJB59344.1"/>
    </source>
</evidence>
<dbReference type="Proteomes" id="UP000824211">
    <property type="component" value="Unassembled WGS sequence"/>
</dbReference>
<gene>
    <name evidence="3" type="ORF">H9771_06810</name>
</gene>
<evidence type="ECO:0000259" key="2">
    <source>
        <dbReference type="SMART" id="SM00900"/>
    </source>
</evidence>